<organism evidence="1 2">
    <name type="scientific">Thermomonas aquatica</name>
    <dbReference type="NCBI Taxonomy" id="2202149"/>
    <lineage>
        <taxon>Bacteria</taxon>
        <taxon>Pseudomonadati</taxon>
        <taxon>Pseudomonadota</taxon>
        <taxon>Gammaproteobacteria</taxon>
        <taxon>Lysobacterales</taxon>
        <taxon>Lysobacteraceae</taxon>
        <taxon>Thermomonas</taxon>
    </lineage>
</organism>
<dbReference type="RefSeq" id="WP_139715378.1">
    <property type="nucleotide sequence ID" value="NZ_CP040871.1"/>
</dbReference>
<dbReference type="AlphaFoldDB" id="A0A5B7ZMW3"/>
<name>A0A5B7ZMW3_9GAMM</name>
<dbReference type="Proteomes" id="UP000308149">
    <property type="component" value="Chromosome"/>
</dbReference>
<sequence>MVTSAGSEFHITDKARLNRIRQLVDVPCQPSKHQEKEMDLRVLIYFHQASGRTTWKASRFDFYDSASGRMCSMTDSLRSALSTEFGAGG</sequence>
<reference evidence="1 2" key="1">
    <citation type="submission" date="2019-06" db="EMBL/GenBank/DDBJ databases">
        <title>Thermomonas aquatica sp. nov., isolated from an industrial wastewater treatment plant.</title>
        <authorList>
            <person name="Jeon J.H."/>
            <person name="Park D.-S."/>
        </authorList>
    </citation>
    <scope>NUCLEOTIDE SEQUENCE [LARGE SCALE GENOMIC DNA]</scope>
    <source>
        <strain evidence="1 2">SY21</strain>
    </source>
</reference>
<gene>
    <name evidence="1" type="ORF">FHQ07_03550</name>
</gene>
<accession>A0A5B7ZMW3</accession>
<evidence type="ECO:0000313" key="1">
    <source>
        <dbReference type="EMBL" id="QDA56450.1"/>
    </source>
</evidence>
<proteinExistence type="predicted"/>
<evidence type="ECO:0000313" key="2">
    <source>
        <dbReference type="Proteomes" id="UP000308149"/>
    </source>
</evidence>
<dbReference type="KEGG" id="thes:FHQ07_03550"/>
<keyword evidence="2" id="KW-1185">Reference proteome</keyword>
<protein>
    <submittedName>
        <fullName evidence="1">Uncharacterized protein</fullName>
    </submittedName>
</protein>
<dbReference type="EMBL" id="CP040871">
    <property type="protein sequence ID" value="QDA56450.1"/>
    <property type="molecule type" value="Genomic_DNA"/>
</dbReference>